<dbReference type="SUPFAM" id="SSF55073">
    <property type="entry name" value="Nucleotide cyclase"/>
    <property type="match status" value="1"/>
</dbReference>
<dbReference type="AlphaFoldDB" id="A0A5M6ICX0"/>
<keyword evidence="2" id="KW-0812">Transmembrane</keyword>
<evidence type="ECO:0000256" key="1">
    <source>
        <dbReference type="SAM" id="MobiDB-lite"/>
    </source>
</evidence>
<feature type="region of interest" description="Disordered" evidence="1">
    <location>
        <begin position="192"/>
        <end position="254"/>
    </location>
</feature>
<feature type="region of interest" description="Disordered" evidence="1">
    <location>
        <begin position="271"/>
        <end position="310"/>
    </location>
</feature>
<proteinExistence type="predicted"/>
<feature type="compositionally biased region" description="Pro residues" evidence="1">
    <location>
        <begin position="222"/>
        <end position="232"/>
    </location>
</feature>
<keyword evidence="2" id="KW-1133">Transmembrane helix</keyword>
<reference evidence="3 4" key="1">
    <citation type="submission" date="2019-09" db="EMBL/GenBank/DDBJ databases">
        <title>Genome sequence of Roseospira marina, one of the more divergent members of the non-sulfur purple photosynthetic bacterial family, the Rhodospirillaceae.</title>
        <authorList>
            <person name="Meyer T."/>
            <person name="Kyndt J."/>
        </authorList>
    </citation>
    <scope>NUCLEOTIDE SEQUENCE [LARGE SCALE GENOMIC DNA]</scope>
    <source>
        <strain evidence="3 4">DSM 15113</strain>
    </source>
</reference>
<evidence type="ECO:0000313" key="4">
    <source>
        <dbReference type="Proteomes" id="UP000324065"/>
    </source>
</evidence>
<sequence length="457" mass="46166">MPTRSMNRALKIERAISRAMLPLVVLLAGLVLMDLLGTAIAVLTGAHAGGLLALLPAPLDRVVSPPPIALWTPPGLAGIGALTLAVALGQYGAVRVGAPRLGALALLLALALPLVAWNPLALGVIAGQAVLLTLSRDGRGSETLTQAVRLIGLIAAVLVTWTTAPAMVVSLVAVALAPAALVAVSQPAPRDAVSKEPQAAAPSAPEPEPAPAPETRTEAAPPSEPASPPPSAPASGAPDAEPVAEPEAPAEPTQPAAVFVEPETFADPEAFVEPDTLGEPKTVSERKTFADPETFAEPDIRPTTPDAPGPFGTDPVAALAHLTPAPALVEAARAALAQGEVPLLALVRLDGLAGIAEHLGVQGGEALFAEATGRIAGALPVGSTLTWFGDETFAALLPASAAEDIDELMALLATPFATDLVVEGRAVSMEDALHVDAMALDADILAELDRWAGTAPG</sequence>
<feature type="transmembrane region" description="Helical" evidence="2">
    <location>
        <begin position="101"/>
        <end position="131"/>
    </location>
</feature>
<accession>A0A5M6ICX0</accession>
<dbReference type="InterPro" id="IPR029787">
    <property type="entry name" value="Nucleotide_cyclase"/>
</dbReference>
<feature type="transmembrane region" description="Helical" evidence="2">
    <location>
        <begin position="21"/>
        <end position="48"/>
    </location>
</feature>
<dbReference type="RefSeq" id="WP_150062296.1">
    <property type="nucleotide sequence ID" value="NZ_JACHII010000002.1"/>
</dbReference>
<evidence type="ECO:0000256" key="2">
    <source>
        <dbReference type="SAM" id="Phobius"/>
    </source>
</evidence>
<keyword evidence="2" id="KW-0472">Membrane</keyword>
<protein>
    <recommendedName>
        <fullName evidence="5">Diguanylate cyclase</fullName>
    </recommendedName>
</protein>
<dbReference type="EMBL" id="VWPJ01000008">
    <property type="protein sequence ID" value="KAA5605585.1"/>
    <property type="molecule type" value="Genomic_DNA"/>
</dbReference>
<keyword evidence="4" id="KW-1185">Reference proteome</keyword>
<evidence type="ECO:0000313" key="3">
    <source>
        <dbReference type="EMBL" id="KAA5605585.1"/>
    </source>
</evidence>
<comment type="caution">
    <text evidence="3">The sequence shown here is derived from an EMBL/GenBank/DDBJ whole genome shotgun (WGS) entry which is preliminary data.</text>
</comment>
<feature type="compositionally biased region" description="Low complexity" evidence="1">
    <location>
        <begin position="233"/>
        <end position="254"/>
    </location>
</feature>
<gene>
    <name evidence="3" type="ORF">F1188_10115</name>
</gene>
<dbReference type="Gene3D" id="3.30.70.270">
    <property type="match status" value="1"/>
</dbReference>
<dbReference type="InterPro" id="IPR043128">
    <property type="entry name" value="Rev_trsase/Diguanyl_cyclase"/>
</dbReference>
<dbReference type="OrthoDB" id="9990819at2"/>
<dbReference type="Proteomes" id="UP000324065">
    <property type="component" value="Unassembled WGS sequence"/>
</dbReference>
<feature type="transmembrane region" description="Helical" evidence="2">
    <location>
        <begin position="151"/>
        <end position="184"/>
    </location>
</feature>
<evidence type="ECO:0008006" key="5">
    <source>
        <dbReference type="Google" id="ProtNLM"/>
    </source>
</evidence>
<name>A0A5M6ICX0_9PROT</name>
<organism evidence="3 4">
    <name type="scientific">Roseospira marina</name>
    <dbReference type="NCBI Taxonomy" id="140057"/>
    <lineage>
        <taxon>Bacteria</taxon>
        <taxon>Pseudomonadati</taxon>
        <taxon>Pseudomonadota</taxon>
        <taxon>Alphaproteobacteria</taxon>
        <taxon>Rhodospirillales</taxon>
        <taxon>Rhodospirillaceae</taxon>
        <taxon>Roseospira</taxon>
    </lineage>
</organism>
<feature type="transmembrane region" description="Helical" evidence="2">
    <location>
        <begin position="68"/>
        <end position="89"/>
    </location>
</feature>